<keyword evidence="6" id="KW-1185">Reference proteome</keyword>
<dbReference type="SUPFAM" id="SSF52540">
    <property type="entry name" value="P-loop containing nucleoside triphosphate hydrolases"/>
    <property type="match status" value="1"/>
</dbReference>
<dbReference type="EMBL" id="ATNL01000006">
    <property type="protein sequence ID" value="KON74990.1"/>
    <property type="molecule type" value="Genomic_DNA"/>
</dbReference>
<comment type="caution">
    <text evidence="5">The sequence shown here is derived from an EMBL/GenBank/DDBJ whole genome shotgun (WGS) entry which is preliminary data.</text>
</comment>
<keyword evidence="3" id="KW-0804">Transcription</keyword>
<dbReference type="AlphaFoldDB" id="A0A0M0FBM4"/>
<evidence type="ECO:0000259" key="4">
    <source>
        <dbReference type="PROSITE" id="PS50043"/>
    </source>
</evidence>
<dbReference type="Gene3D" id="1.10.10.10">
    <property type="entry name" value="Winged helix-like DNA-binding domain superfamily/Winged helix DNA-binding domain"/>
    <property type="match status" value="1"/>
</dbReference>
<dbReference type="InterPro" id="IPR000792">
    <property type="entry name" value="Tscrpt_reg_LuxR_C"/>
</dbReference>
<dbReference type="InterPro" id="IPR027417">
    <property type="entry name" value="P-loop_NTPase"/>
</dbReference>
<dbReference type="Gene3D" id="3.40.50.300">
    <property type="entry name" value="P-loop containing nucleotide triphosphate hydrolases"/>
    <property type="match status" value="1"/>
</dbReference>
<organism evidence="5 6">
    <name type="scientific">Cellulosimicrobium cellulans F16</name>
    <dbReference type="NCBI Taxonomy" id="1350482"/>
    <lineage>
        <taxon>Bacteria</taxon>
        <taxon>Bacillati</taxon>
        <taxon>Actinomycetota</taxon>
        <taxon>Actinomycetes</taxon>
        <taxon>Micrococcales</taxon>
        <taxon>Promicromonosporaceae</taxon>
        <taxon>Cellulosimicrobium</taxon>
    </lineage>
</organism>
<dbReference type="GO" id="GO:0006355">
    <property type="term" value="P:regulation of DNA-templated transcription"/>
    <property type="evidence" value="ECO:0007669"/>
    <property type="project" value="InterPro"/>
</dbReference>
<dbReference type="Gene3D" id="1.25.40.10">
    <property type="entry name" value="Tetratricopeptide repeat domain"/>
    <property type="match status" value="1"/>
</dbReference>
<dbReference type="InterPro" id="IPR003593">
    <property type="entry name" value="AAA+_ATPase"/>
</dbReference>
<sequence length="877" mass="91614">MGHGTFVHQDALAAVTGWLRAGHDVVLRGDAGSGKTTVLRALVGPLRSSGTAVVELPGAGTGDAVPFAAFATHPVLRPRGSGRGGAVDAATVLAEALGSRSAVVLVDDVHLLDRASLTVVAAAARQRPDQVRVVTTLPSGVPLDAGAPLTTGAVLERLAPIGVDATVALLGDVLGGAVEVGLAAAVAGRSGGNPRVESLLATAALEAGVVGRTRGRWTQTGSLETLPAEPVVQGLLSQLPADQLDALDALAWFGLLDLDHARTLLGDDVVLALDAAGRIAVDERSRTRMVAVRPPVLGHALRLRLTPARRALLRERAAELLGTGAASTEPGPRAAGAVGTVEEDAVVPEDRPVHQQVALISESVRTRAALWSRAWSERRDVASALPLLRLYLVDGLAVVDADEVFAGTTAGEDDAPEEVGAYVLLRGQWAARSGGTIRGGLLHDPGPSGRLVLPGLGEPFLAHLDRLYARGAADRSSGAGDPGDTDADVGLDVTDLDVADLDVADLDLADVDDERDVPEALRGLATILRVQGALEAGSPDRAIELLGAWQGSSRQRPFTHQLDALRGDALLLAGQVDDAVAWSRGRLSAAYDDLAPFGIRLASRGLATAFFLRGDHDRALRALSVVLRLGRCGPVQSPYDDRVFALAAVLHAREGRDGLARTLLDELESTPRPYVPALDFLRPWARLEVDAAAGREPDGEALWGAGEALWAQGRFASAAFCWALTPQRLGERRLARLEEASAGMRVPLLAPAVRLHRYLEHGTSGAVLEAAGSLRAGGPLAQAAVDVAQKRAAQEGRAPLTSEEVAAVAGECRAPGRTSDGAAGLTAREREIVGLARDGLMNREIASRLFLSVRTVENHLYRAMQKLGVADRRGLMG</sequence>
<dbReference type="PRINTS" id="PR00038">
    <property type="entry name" value="HTHLUXR"/>
</dbReference>
<dbReference type="RefSeq" id="WP_053369439.1">
    <property type="nucleotide sequence ID" value="NZ_KQ435288.1"/>
</dbReference>
<feature type="domain" description="HTH luxR-type" evidence="4">
    <location>
        <begin position="818"/>
        <end position="877"/>
    </location>
</feature>
<dbReference type="GO" id="GO:0003677">
    <property type="term" value="F:DNA binding"/>
    <property type="evidence" value="ECO:0007669"/>
    <property type="project" value="UniProtKB-KW"/>
</dbReference>
<dbReference type="PANTHER" id="PTHR44688">
    <property type="entry name" value="DNA-BINDING TRANSCRIPTIONAL ACTIVATOR DEVR_DOSR"/>
    <property type="match status" value="1"/>
</dbReference>
<accession>A0A0M0FBM4</accession>
<reference evidence="5 6" key="1">
    <citation type="journal article" date="2015" name="Sci. Rep.">
        <title>Functional and structural properties of a novel cellulosome-like multienzyme complex: efficient glycoside hydrolysis of water-insoluble 7-xylosyl-10-deacetylpaclitaxel.</title>
        <authorList>
            <person name="Dou T.Y."/>
            <person name="Luan H.W."/>
            <person name="Ge G.B."/>
            <person name="Dong M.M."/>
            <person name="Zou H.F."/>
            <person name="He Y.Q."/>
            <person name="Cui P."/>
            <person name="Wang J.Y."/>
            <person name="Hao D.C."/>
            <person name="Yang S.L."/>
            <person name="Yang L."/>
        </authorList>
    </citation>
    <scope>NUCLEOTIDE SEQUENCE [LARGE SCALE GENOMIC DNA]</scope>
    <source>
        <strain evidence="5 6">F16</strain>
    </source>
</reference>
<keyword evidence="1" id="KW-0805">Transcription regulation</keyword>
<evidence type="ECO:0000313" key="5">
    <source>
        <dbReference type="EMBL" id="KON74990.1"/>
    </source>
</evidence>
<evidence type="ECO:0000256" key="2">
    <source>
        <dbReference type="ARBA" id="ARBA00023125"/>
    </source>
</evidence>
<dbReference type="PROSITE" id="PS00622">
    <property type="entry name" value="HTH_LUXR_1"/>
    <property type="match status" value="1"/>
</dbReference>
<dbReference type="Pfam" id="PF00196">
    <property type="entry name" value="GerE"/>
    <property type="match status" value="1"/>
</dbReference>
<gene>
    <name evidence="5" type="ORF">M768_03365</name>
</gene>
<evidence type="ECO:0000256" key="1">
    <source>
        <dbReference type="ARBA" id="ARBA00023015"/>
    </source>
</evidence>
<dbReference type="PANTHER" id="PTHR44688:SF16">
    <property type="entry name" value="DNA-BINDING TRANSCRIPTIONAL ACTIVATOR DEVR_DOSR"/>
    <property type="match status" value="1"/>
</dbReference>
<protein>
    <recommendedName>
        <fullName evidence="4">HTH luxR-type domain-containing protein</fullName>
    </recommendedName>
</protein>
<dbReference type="SMART" id="SM00382">
    <property type="entry name" value="AAA"/>
    <property type="match status" value="1"/>
</dbReference>
<dbReference type="SUPFAM" id="SSF46894">
    <property type="entry name" value="C-terminal effector domain of the bipartite response regulators"/>
    <property type="match status" value="1"/>
</dbReference>
<dbReference type="InterPro" id="IPR016032">
    <property type="entry name" value="Sig_transdc_resp-reg_C-effctor"/>
</dbReference>
<dbReference type="CDD" id="cd06170">
    <property type="entry name" value="LuxR_C_like"/>
    <property type="match status" value="1"/>
</dbReference>
<dbReference type="SMART" id="SM00421">
    <property type="entry name" value="HTH_LUXR"/>
    <property type="match status" value="1"/>
</dbReference>
<dbReference type="PROSITE" id="PS50043">
    <property type="entry name" value="HTH_LUXR_2"/>
    <property type="match status" value="1"/>
</dbReference>
<keyword evidence="2" id="KW-0238">DNA-binding</keyword>
<dbReference type="SUPFAM" id="SSF48452">
    <property type="entry name" value="TPR-like"/>
    <property type="match status" value="1"/>
</dbReference>
<dbReference type="InterPro" id="IPR036388">
    <property type="entry name" value="WH-like_DNA-bd_sf"/>
</dbReference>
<dbReference type="Proteomes" id="UP000037387">
    <property type="component" value="Unassembled WGS sequence"/>
</dbReference>
<evidence type="ECO:0000256" key="3">
    <source>
        <dbReference type="ARBA" id="ARBA00023163"/>
    </source>
</evidence>
<dbReference type="InterPro" id="IPR011990">
    <property type="entry name" value="TPR-like_helical_dom_sf"/>
</dbReference>
<name>A0A0M0FBM4_CELCE</name>
<proteinExistence type="predicted"/>
<dbReference type="PATRIC" id="fig|1350482.3.peg.655"/>
<evidence type="ECO:0000313" key="6">
    <source>
        <dbReference type="Proteomes" id="UP000037387"/>
    </source>
</evidence>